<evidence type="ECO:0000259" key="5">
    <source>
        <dbReference type="PROSITE" id="PS50977"/>
    </source>
</evidence>
<dbReference type="InterPro" id="IPR023772">
    <property type="entry name" value="DNA-bd_HTH_TetR-type_CS"/>
</dbReference>
<comment type="caution">
    <text evidence="6">The sequence shown here is derived from an EMBL/GenBank/DDBJ whole genome shotgun (WGS) entry which is preliminary data.</text>
</comment>
<evidence type="ECO:0000313" key="7">
    <source>
        <dbReference type="Proteomes" id="UP000647172"/>
    </source>
</evidence>
<dbReference type="PROSITE" id="PS01081">
    <property type="entry name" value="HTH_TETR_1"/>
    <property type="match status" value="1"/>
</dbReference>
<feature type="DNA-binding region" description="H-T-H motif" evidence="4">
    <location>
        <begin position="33"/>
        <end position="52"/>
    </location>
</feature>
<dbReference type="Proteomes" id="UP000647172">
    <property type="component" value="Unassembled WGS sequence"/>
</dbReference>
<dbReference type="SUPFAM" id="SSF46689">
    <property type="entry name" value="Homeodomain-like"/>
    <property type="match status" value="1"/>
</dbReference>
<dbReference type="InterPro" id="IPR001647">
    <property type="entry name" value="HTH_TetR"/>
</dbReference>
<keyword evidence="2 4" id="KW-0238">DNA-binding</keyword>
<organism evidence="6 7">
    <name type="scientific">Actinoplanes nipponensis</name>
    <dbReference type="NCBI Taxonomy" id="135950"/>
    <lineage>
        <taxon>Bacteria</taxon>
        <taxon>Bacillati</taxon>
        <taxon>Actinomycetota</taxon>
        <taxon>Actinomycetes</taxon>
        <taxon>Micromonosporales</taxon>
        <taxon>Micromonosporaceae</taxon>
        <taxon>Actinoplanes</taxon>
    </lineage>
</organism>
<dbReference type="GO" id="GO:0000976">
    <property type="term" value="F:transcription cis-regulatory region binding"/>
    <property type="evidence" value="ECO:0007669"/>
    <property type="project" value="TreeGrafter"/>
</dbReference>
<dbReference type="InterPro" id="IPR050109">
    <property type="entry name" value="HTH-type_TetR-like_transc_reg"/>
</dbReference>
<feature type="domain" description="HTH tetR-type" evidence="5">
    <location>
        <begin position="10"/>
        <end position="70"/>
    </location>
</feature>
<keyword evidence="1" id="KW-0805">Transcription regulation</keyword>
<sequence length="211" mass="22684">MVTPVPSRSAATRALILDVAAAEFSTHGYRRSSVDSVSRRAGVSRATLYQYWRSKEQLFRALVEHLHEQHLSAMQAVLDDPPGGPVENLAAILQARFGRFVALTSTSGNADELYDVHDRVCGDIALAAEQRGRDLIAQLLRRAIDDGQLDLSAAEVGVDQAAALLIDCAHAAKGPNPAAATPAEFAVRIAQLMRLVVNGLRPGPDRPTKKS</sequence>
<dbReference type="RefSeq" id="WP_203765176.1">
    <property type="nucleotide sequence ID" value="NZ_BAAAYJ010000003.1"/>
</dbReference>
<keyword evidence="3" id="KW-0804">Transcription</keyword>
<accession>A0A919JI99</accession>
<dbReference type="GO" id="GO:0003700">
    <property type="term" value="F:DNA-binding transcription factor activity"/>
    <property type="evidence" value="ECO:0007669"/>
    <property type="project" value="TreeGrafter"/>
</dbReference>
<dbReference type="PANTHER" id="PTHR30055:SF234">
    <property type="entry name" value="HTH-TYPE TRANSCRIPTIONAL REGULATOR BETI"/>
    <property type="match status" value="1"/>
</dbReference>
<gene>
    <name evidence="6" type="ORF">Ani05nite_08380</name>
</gene>
<dbReference type="PANTHER" id="PTHR30055">
    <property type="entry name" value="HTH-TYPE TRANSCRIPTIONAL REGULATOR RUTR"/>
    <property type="match status" value="1"/>
</dbReference>
<dbReference type="InterPro" id="IPR009057">
    <property type="entry name" value="Homeodomain-like_sf"/>
</dbReference>
<keyword evidence="7" id="KW-1185">Reference proteome</keyword>
<evidence type="ECO:0000256" key="1">
    <source>
        <dbReference type="ARBA" id="ARBA00023015"/>
    </source>
</evidence>
<evidence type="ECO:0000256" key="2">
    <source>
        <dbReference type="ARBA" id="ARBA00023125"/>
    </source>
</evidence>
<evidence type="ECO:0000256" key="3">
    <source>
        <dbReference type="ARBA" id="ARBA00023163"/>
    </source>
</evidence>
<reference evidence="6" key="1">
    <citation type="submission" date="2021-01" db="EMBL/GenBank/DDBJ databases">
        <title>Whole genome shotgun sequence of Actinoplanes nipponensis NBRC 14063.</title>
        <authorList>
            <person name="Komaki H."/>
            <person name="Tamura T."/>
        </authorList>
    </citation>
    <scope>NUCLEOTIDE SEQUENCE</scope>
    <source>
        <strain evidence="6">NBRC 14063</strain>
    </source>
</reference>
<evidence type="ECO:0000313" key="6">
    <source>
        <dbReference type="EMBL" id="GIE47304.1"/>
    </source>
</evidence>
<name>A0A919JI99_9ACTN</name>
<dbReference type="Pfam" id="PF00440">
    <property type="entry name" value="TetR_N"/>
    <property type="match status" value="1"/>
</dbReference>
<dbReference type="PRINTS" id="PR00455">
    <property type="entry name" value="HTHTETR"/>
</dbReference>
<dbReference type="EMBL" id="BOMQ01000010">
    <property type="protein sequence ID" value="GIE47304.1"/>
    <property type="molecule type" value="Genomic_DNA"/>
</dbReference>
<dbReference type="AlphaFoldDB" id="A0A919JI99"/>
<dbReference type="PROSITE" id="PS50977">
    <property type="entry name" value="HTH_TETR_2"/>
    <property type="match status" value="1"/>
</dbReference>
<evidence type="ECO:0000256" key="4">
    <source>
        <dbReference type="PROSITE-ProRule" id="PRU00335"/>
    </source>
</evidence>
<dbReference type="Gene3D" id="1.10.357.10">
    <property type="entry name" value="Tetracycline Repressor, domain 2"/>
    <property type="match status" value="1"/>
</dbReference>
<protein>
    <submittedName>
        <fullName evidence="6">TetR family transcriptional regulator</fullName>
    </submittedName>
</protein>
<proteinExistence type="predicted"/>